<feature type="region of interest" description="Disordered" evidence="1">
    <location>
        <begin position="68"/>
        <end position="108"/>
    </location>
</feature>
<dbReference type="AlphaFoldDB" id="A0A1I4LLV7"/>
<evidence type="ECO:0000313" key="3">
    <source>
        <dbReference type="EMBL" id="SFL91992.1"/>
    </source>
</evidence>
<organism evidence="3 4">
    <name type="scientific">Salibacterium qingdaonense</name>
    <dbReference type="NCBI Taxonomy" id="266892"/>
    <lineage>
        <taxon>Bacteria</taxon>
        <taxon>Bacillati</taxon>
        <taxon>Bacillota</taxon>
        <taxon>Bacilli</taxon>
        <taxon>Bacillales</taxon>
        <taxon>Bacillaceae</taxon>
    </lineage>
</organism>
<evidence type="ECO:0000256" key="2">
    <source>
        <dbReference type="SAM" id="Phobius"/>
    </source>
</evidence>
<dbReference type="OrthoDB" id="1267107at2"/>
<proteinExistence type="predicted"/>
<sequence>MSKSFEERMKELEEGYDNMPPSVSPDEIIQGVEKKSKKKTSWKRIYTFGGTLAAAGIAALLVMSQQGTAPGTEGLGTAPGDEEQETPDGGVQEAPAEPEDETPPELTEERAVEVMTAYRESFETLVNETDSQRVESYESLDGVRQHFEEVMSEDLAQWMTDSYFREESDGIYVVAMDAPTWLQEDQSFTLEQEARDHVRIVQERNNEMLGHVEMVYHAVYNGDRWILDEIVSTQLDEGNTAGENAGSGDEAAASAAQSVVDYLISQDLTRLSELVHPEEGVLFSPYVYIQQDEAQVFQAEDIETFFQNEQQYVWGTQDGSGRPIEMTPSSYYEEYIYDPGLSDPDEINVGETSQRGNVQNNIQDVFPEATVVEFYVEGSGESADMNWSALNVVMKQDDSGEWKLVALVNDEWTI</sequence>
<evidence type="ECO:0000256" key="1">
    <source>
        <dbReference type="SAM" id="MobiDB-lite"/>
    </source>
</evidence>
<gene>
    <name evidence="3" type="ORF">SAMN04488054_10849</name>
</gene>
<protein>
    <submittedName>
        <fullName evidence="3">Uncharacterized protein</fullName>
    </submittedName>
</protein>
<dbReference type="RefSeq" id="WP_090926608.1">
    <property type="nucleotide sequence ID" value="NZ_FOTY01000008.1"/>
</dbReference>
<name>A0A1I4LLV7_9BACI</name>
<keyword evidence="2" id="KW-0812">Transmembrane</keyword>
<accession>A0A1I4LLV7</accession>
<dbReference type="Proteomes" id="UP000199668">
    <property type="component" value="Unassembled WGS sequence"/>
</dbReference>
<dbReference type="EMBL" id="FOTY01000008">
    <property type="protein sequence ID" value="SFL91992.1"/>
    <property type="molecule type" value="Genomic_DNA"/>
</dbReference>
<evidence type="ECO:0000313" key="4">
    <source>
        <dbReference type="Proteomes" id="UP000199668"/>
    </source>
</evidence>
<reference evidence="3 4" key="1">
    <citation type="submission" date="2016-10" db="EMBL/GenBank/DDBJ databases">
        <authorList>
            <person name="de Groot N.N."/>
        </authorList>
    </citation>
    <scope>NUCLEOTIDE SEQUENCE [LARGE SCALE GENOMIC DNA]</scope>
    <source>
        <strain evidence="3 4">CGMCC 1.6134</strain>
    </source>
</reference>
<keyword evidence="2" id="KW-0472">Membrane</keyword>
<feature type="transmembrane region" description="Helical" evidence="2">
    <location>
        <begin position="45"/>
        <end position="63"/>
    </location>
</feature>
<dbReference type="STRING" id="266892.SAMN04488054_10849"/>
<keyword evidence="4" id="KW-1185">Reference proteome</keyword>
<feature type="region of interest" description="Disordered" evidence="1">
    <location>
        <begin position="1"/>
        <end position="40"/>
    </location>
</feature>
<feature type="compositionally biased region" description="Basic and acidic residues" evidence="1">
    <location>
        <begin position="1"/>
        <end position="13"/>
    </location>
</feature>
<keyword evidence="2" id="KW-1133">Transmembrane helix</keyword>